<proteinExistence type="predicted"/>
<evidence type="ECO:0000313" key="3">
    <source>
        <dbReference type="Proteomes" id="UP001189429"/>
    </source>
</evidence>
<dbReference type="Proteomes" id="UP001189429">
    <property type="component" value="Unassembled WGS sequence"/>
</dbReference>
<feature type="compositionally biased region" description="Basic and acidic residues" evidence="1">
    <location>
        <begin position="146"/>
        <end position="160"/>
    </location>
</feature>
<gene>
    <name evidence="2" type="ORF">PCOR1329_LOCUS65314</name>
</gene>
<comment type="caution">
    <text evidence="2">The sequence shown here is derived from an EMBL/GenBank/DDBJ whole genome shotgun (WGS) entry which is preliminary data.</text>
</comment>
<organism evidence="2 3">
    <name type="scientific">Prorocentrum cordatum</name>
    <dbReference type="NCBI Taxonomy" id="2364126"/>
    <lineage>
        <taxon>Eukaryota</taxon>
        <taxon>Sar</taxon>
        <taxon>Alveolata</taxon>
        <taxon>Dinophyceae</taxon>
        <taxon>Prorocentrales</taxon>
        <taxon>Prorocentraceae</taxon>
        <taxon>Prorocentrum</taxon>
    </lineage>
</organism>
<protein>
    <recommendedName>
        <fullName evidence="4">C3H1-type domain-containing protein</fullName>
    </recommendedName>
</protein>
<feature type="region of interest" description="Disordered" evidence="1">
    <location>
        <begin position="126"/>
        <end position="167"/>
    </location>
</feature>
<dbReference type="EMBL" id="CAUYUJ010018359">
    <property type="protein sequence ID" value="CAK0882972.1"/>
    <property type="molecule type" value="Genomic_DNA"/>
</dbReference>
<evidence type="ECO:0000256" key="1">
    <source>
        <dbReference type="SAM" id="MobiDB-lite"/>
    </source>
</evidence>
<name>A0ABN9WCA5_9DINO</name>
<accession>A0ABN9WCA5</accession>
<sequence>MSGLMSSSRGVTKQGPYQADGTMLVVKNCFLEVVDICGGLNRSKSDGYFGRAVGTYTTRADAVQDARDNSGSLATGDDEPARSSATSPSHSTVSEPAPPSPGSSCSWADGISDVGQFKIGGSRLNGGVEAERLGSSGPASSGPSPEVRRPRREPAGRRGAEVTSSGERSHAIGTCRPCIYFRTKAGCANGLSCGYCHLPHAVKRRSRPRKAVRDLCKERLAMLDDERGVDVAAVRGLADNGVSAGIAHQYMRSILRARHRQHDSLQRAAEAPFQSRRR</sequence>
<feature type="compositionally biased region" description="Low complexity" evidence="1">
    <location>
        <begin position="82"/>
        <end position="94"/>
    </location>
</feature>
<reference evidence="2" key="1">
    <citation type="submission" date="2023-10" db="EMBL/GenBank/DDBJ databases">
        <authorList>
            <person name="Chen Y."/>
            <person name="Shah S."/>
            <person name="Dougan E. K."/>
            <person name="Thang M."/>
            <person name="Chan C."/>
        </authorList>
    </citation>
    <scope>NUCLEOTIDE SEQUENCE [LARGE SCALE GENOMIC DNA]</scope>
</reference>
<evidence type="ECO:0000313" key="2">
    <source>
        <dbReference type="EMBL" id="CAK0882972.1"/>
    </source>
</evidence>
<feature type="compositionally biased region" description="Low complexity" evidence="1">
    <location>
        <begin position="134"/>
        <end position="145"/>
    </location>
</feature>
<evidence type="ECO:0008006" key="4">
    <source>
        <dbReference type="Google" id="ProtNLM"/>
    </source>
</evidence>
<feature type="region of interest" description="Disordered" evidence="1">
    <location>
        <begin position="60"/>
        <end position="106"/>
    </location>
</feature>
<keyword evidence="3" id="KW-1185">Reference proteome</keyword>